<sequence length="383" mass="41444">MDIIQIATHLIDEDTDQPRYQFDEEALQELMKSIEEIGLLSPIKVRTTPGGRYKIIYGNRRYKASKMLGKETIPCIVSTVTDEMEIYLEQIAENLTREGFSPIEEAEAFHKLMNESKFNSSIKYLANKLGKPESYIKNKCELLKFGNSVRKLIVSGTEIRKDKLTEDQLLPIKDLPIEHRDPLALIIARDALPVSDVKKIAKLFKDKEISSGTKDKLLYKNGHELLQTWSTVQQNKAERERAAELAAEKAELAAEAKAERARRAAEAEALAAAAVTLAANGALSPGPTTSVIGGGDLFAAAAAETAAAAGSTAAAKAAAAAREEARRLLAALPLPSGLADDAASGEELQALIADIDGTLAALAQRAAAWQSLRELAVAATRER</sequence>
<evidence type="ECO:0000259" key="4">
    <source>
        <dbReference type="SMART" id="SM00470"/>
    </source>
</evidence>
<dbReference type="Pfam" id="PF17762">
    <property type="entry name" value="HTH_ParB"/>
    <property type="match status" value="1"/>
</dbReference>
<feature type="domain" description="ParB-like N-terminal" evidence="4">
    <location>
        <begin position="4"/>
        <end position="95"/>
    </location>
</feature>
<protein>
    <submittedName>
        <fullName evidence="5">ParB/RepB/Spo0J family partition protein</fullName>
    </submittedName>
</protein>
<dbReference type="Pfam" id="PF02195">
    <property type="entry name" value="ParB_N"/>
    <property type="match status" value="1"/>
</dbReference>
<dbReference type="EMBL" id="JAGKSP010000007">
    <property type="protein sequence ID" value="MBP3964688.1"/>
    <property type="molecule type" value="Genomic_DNA"/>
</dbReference>
<dbReference type="Gene3D" id="3.90.1530.30">
    <property type="match status" value="1"/>
</dbReference>
<evidence type="ECO:0000313" key="6">
    <source>
        <dbReference type="Proteomes" id="UP000673394"/>
    </source>
</evidence>
<evidence type="ECO:0000256" key="1">
    <source>
        <dbReference type="ARBA" id="ARBA00006295"/>
    </source>
</evidence>
<dbReference type="InterPro" id="IPR004437">
    <property type="entry name" value="ParB/RepB/Spo0J"/>
</dbReference>
<keyword evidence="6" id="KW-1185">Reference proteome</keyword>
<dbReference type="PANTHER" id="PTHR33375:SF1">
    <property type="entry name" value="CHROMOSOME-PARTITIONING PROTEIN PARB-RELATED"/>
    <property type="match status" value="1"/>
</dbReference>
<feature type="coiled-coil region" evidence="3">
    <location>
        <begin position="235"/>
        <end position="262"/>
    </location>
</feature>
<dbReference type="PANTHER" id="PTHR33375">
    <property type="entry name" value="CHROMOSOME-PARTITIONING PROTEIN PARB-RELATED"/>
    <property type="match status" value="1"/>
</dbReference>
<dbReference type="InterPro" id="IPR003115">
    <property type="entry name" value="ParB_N"/>
</dbReference>
<dbReference type="InterPro" id="IPR050336">
    <property type="entry name" value="Chromosome_partition/occlusion"/>
</dbReference>
<dbReference type="Proteomes" id="UP000673394">
    <property type="component" value="Unassembled WGS sequence"/>
</dbReference>
<evidence type="ECO:0000313" key="5">
    <source>
        <dbReference type="EMBL" id="MBP3964688.1"/>
    </source>
</evidence>
<accession>A0ABS5CFR5</accession>
<dbReference type="SUPFAM" id="SSF110849">
    <property type="entry name" value="ParB/Sulfiredoxin"/>
    <property type="match status" value="1"/>
</dbReference>
<dbReference type="NCBIfam" id="TIGR00180">
    <property type="entry name" value="parB_part"/>
    <property type="match status" value="1"/>
</dbReference>
<proteinExistence type="inferred from homology"/>
<keyword evidence="3" id="KW-0175">Coiled coil</keyword>
<evidence type="ECO:0000256" key="3">
    <source>
        <dbReference type="SAM" id="Coils"/>
    </source>
</evidence>
<reference evidence="5 6" key="1">
    <citation type="submission" date="2021-04" db="EMBL/GenBank/DDBJ databases">
        <title>Paenibacillus sp. DLE-14 whole genome sequence.</title>
        <authorList>
            <person name="Ham Y.J."/>
        </authorList>
    </citation>
    <scope>NUCLEOTIDE SEQUENCE [LARGE SCALE GENOMIC DNA]</scope>
    <source>
        <strain evidence="5 6">DLE-14</strain>
    </source>
</reference>
<dbReference type="SUPFAM" id="SSF109709">
    <property type="entry name" value="KorB DNA-binding domain-like"/>
    <property type="match status" value="1"/>
</dbReference>
<dbReference type="InterPro" id="IPR036086">
    <property type="entry name" value="ParB/Sulfiredoxin_sf"/>
</dbReference>
<gene>
    <name evidence="5" type="ORF">I8J30_18375</name>
</gene>
<comment type="similarity">
    <text evidence="1">Belongs to the ParB family.</text>
</comment>
<dbReference type="SMART" id="SM00470">
    <property type="entry name" value="ParB"/>
    <property type="match status" value="1"/>
</dbReference>
<organism evidence="5 6">
    <name type="scientific">Paenibacillus lignilyticus</name>
    <dbReference type="NCBI Taxonomy" id="1172615"/>
    <lineage>
        <taxon>Bacteria</taxon>
        <taxon>Bacillati</taxon>
        <taxon>Bacillota</taxon>
        <taxon>Bacilli</taxon>
        <taxon>Bacillales</taxon>
        <taxon>Paenibacillaceae</taxon>
        <taxon>Paenibacillus</taxon>
    </lineage>
</organism>
<evidence type="ECO:0000256" key="2">
    <source>
        <dbReference type="ARBA" id="ARBA00022829"/>
    </source>
</evidence>
<keyword evidence="2" id="KW-0159">Chromosome partition</keyword>
<dbReference type="RefSeq" id="WP_210660474.1">
    <property type="nucleotide sequence ID" value="NZ_JAGKSP010000007.1"/>
</dbReference>
<name>A0ABS5CFR5_9BACL</name>
<comment type="caution">
    <text evidence="5">The sequence shown here is derived from an EMBL/GenBank/DDBJ whole genome shotgun (WGS) entry which is preliminary data.</text>
</comment>
<dbReference type="InterPro" id="IPR041468">
    <property type="entry name" value="HTH_ParB/Spo0J"/>
</dbReference>
<dbReference type="Gene3D" id="1.10.10.2830">
    <property type="match status" value="1"/>
</dbReference>